<dbReference type="InterPro" id="IPR047134">
    <property type="entry name" value="RNF4"/>
</dbReference>
<feature type="domain" description="RING-type" evidence="6">
    <location>
        <begin position="119"/>
        <end position="157"/>
    </location>
</feature>
<proteinExistence type="predicted"/>
<comment type="caution">
    <text evidence="7">The sequence shown here is derived from an EMBL/GenBank/DDBJ whole genome shotgun (WGS) entry which is preliminary data.</text>
</comment>
<keyword evidence="2 4" id="KW-0863">Zinc-finger</keyword>
<keyword evidence="1" id="KW-0479">Metal-binding</keyword>
<evidence type="ECO:0000256" key="1">
    <source>
        <dbReference type="ARBA" id="ARBA00022723"/>
    </source>
</evidence>
<dbReference type="PANTHER" id="PTHR23041:SF78">
    <property type="entry name" value="E3 UBIQUITIN-PROTEIN LIGASE RNF4"/>
    <property type="match status" value="1"/>
</dbReference>
<keyword evidence="8" id="KW-1185">Reference proteome</keyword>
<dbReference type="InterPro" id="IPR001841">
    <property type="entry name" value="Znf_RING"/>
</dbReference>
<reference evidence="7" key="1">
    <citation type="submission" date="2022-11" db="EMBL/GenBank/DDBJ databases">
        <authorList>
            <person name="Morgan W.R."/>
            <person name="Tartar A."/>
        </authorList>
    </citation>
    <scope>NUCLEOTIDE SEQUENCE</scope>
    <source>
        <strain evidence="7">ARSEF 373</strain>
    </source>
</reference>
<dbReference type="EMBL" id="DAKRPA010000187">
    <property type="protein sequence ID" value="DAZ95853.1"/>
    <property type="molecule type" value="Genomic_DNA"/>
</dbReference>
<dbReference type="GO" id="GO:0008270">
    <property type="term" value="F:zinc ion binding"/>
    <property type="evidence" value="ECO:0007669"/>
    <property type="project" value="UniProtKB-KW"/>
</dbReference>
<dbReference type="SUPFAM" id="SSF57850">
    <property type="entry name" value="RING/U-box"/>
    <property type="match status" value="1"/>
</dbReference>
<feature type="compositionally biased region" description="Acidic residues" evidence="5">
    <location>
        <begin position="32"/>
        <end position="43"/>
    </location>
</feature>
<keyword evidence="3" id="KW-0862">Zinc</keyword>
<feature type="compositionally biased region" description="Polar residues" evidence="5">
    <location>
        <begin position="1"/>
        <end position="11"/>
    </location>
</feature>
<evidence type="ECO:0000313" key="8">
    <source>
        <dbReference type="Proteomes" id="UP001146120"/>
    </source>
</evidence>
<dbReference type="SMART" id="SM00184">
    <property type="entry name" value="RING"/>
    <property type="match status" value="1"/>
</dbReference>
<evidence type="ECO:0000256" key="2">
    <source>
        <dbReference type="ARBA" id="ARBA00022771"/>
    </source>
</evidence>
<evidence type="ECO:0000256" key="5">
    <source>
        <dbReference type="SAM" id="MobiDB-lite"/>
    </source>
</evidence>
<dbReference type="PROSITE" id="PS50089">
    <property type="entry name" value="ZF_RING_2"/>
    <property type="match status" value="1"/>
</dbReference>
<reference evidence="7" key="2">
    <citation type="journal article" date="2023" name="Microbiol Resour">
        <title>Decontamination and Annotation of the Draft Genome Sequence of the Oomycete Lagenidium giganteum ARSEF 373.</title>
        <authorList>
            <person name="Morgan W.R."/>
            <person name="Tartar A."/>
        </authorList>
    </citation>
    <scope>NUCLEOTIDE SEQUENCE</scope>
    <source>
        <strain evidence="7">ARSEF 373</strain>
    </source>
</reference>
<dbReference type="PANTHER" id="PTHR23041">
    <property type="entry name" value="RING FINGER DOMAIN-CONTAINING"/>
    <property type="match status" value="1"/>
</dbReference>
<dbReference type="Gene3D" id="3.30.40.10">
    <property type="entry name" value="Zinc/RING finger domain, C3HC4 (zinc finger)"/>
    <property type="match status" value="1"/>
</dbReference>
<feature type="compositionally biased region" description="Pro residues" evidence="5">
    <location>
        <begin position="51"/>
        <end position="61"/>
    </location>
</feature>
<dbReference type="AlphaFoldDB" id="A0AAV2YQ16"/>
<evidence type="ECO:0000259" key="6">
    <source>
        <dbReference type="PROSITE" id="PS50089"/>
    </source>
</evidence>
<dbReference type="InterPro" id="IPR013083">
    <property type="entry name" value="Znf_RING/FYVE/PHD"/>
</dbReference>
<evidence type="ECO:0000256" key="3">
    <source>
        <dbReference type="ARBA" id="ARBA00022833"/>
    </source>
</evidence>
<evidence type="ECO:0000313" key="7">
    <source>
        <dbReference type="EMBL" id="DAZ95853.1"/>
    </source>
</evidence>
<evidence type="ECO:0000256" key="4">
    <source>
        <dbReference type="PROSITE-ProRule" id="PRU00175"/>
    </source>
</evidence>
<dbReference type="Pfam" id="PF13923">
    <property type="entry name" value="zf-C3HC4_2"/>
    <property type="match status" value="1"/>
</dbReference>
<protein>
    <recommendedName>
        <fullName evidence="6">RING-type domain-containing protein</fullName>
    </recommendedName>
</protein>
<organism evidence="7 8">
    <name type="scientific">Lagenidium giganteum</name>
    <dbReference type="NCBI Taxonomy" id="4803"/>
    <lineage>
        <taxon>Eukaryota</taxon>
        <taxon>Sar</taxon>
        <taxon>Stramenopiles</taxon>
        <taxon>Oomycota</taxon>
        <taxon>Peronosporomycetes</taxon>
        <taxon>Pythiales</taxon>
        <taxon>Pythiaceae</taxon>
    </lineage>
</organism>
<dbReference type="Proteomes" id="UP001146120">
    <property type="component" value="Unassembled WGS sequence"/>
</dbReference>
<name>A0AAV2YQ16_9STRA</name>
<feature type="region of interest" description="Disordered" evidence="5">
    <location>
        <begin position="1"/>
        <end position="100"/>
    </location>
</feature>
<dbReference type="PROSITE" id="PS00518">
    <property type="entry name" value="ZF_RING_1"/>
    <property type="match status" value="1"/>
</dbReference>
<dbReference type="GO" id="GO:0045944">
    <property type="term" value="P:positive regulation of transcription by RNA polymerase II"/>
    <property type="evidence" value="ECO:0007669"/>
    <property type="project" value="TreeGrafter"/>
</dbReference>
<gene>
    <name evidence="7" type="ORF">N0F65_009127</name>
</gene>
<dbReference type="InterPro" id="IPR017907">
    <property type="entry name" value="Znf_RING_CS"/>
</dbReference>
<sequence>MVIDLQDTQPTDGVGDDLAHQIDLTRSSGSEAEAESDGDDDEVAIIASTRPPAPPVPPTLPAPSHNTPTPRRRKRRRSSGDGSNSSNKTAMFDMQRAESTSVSLENNDVIEQFKRALKCSICLDVMEDMTSTICGHVYCCKCIRLAIRVTGKCPLCQRKLLPKDIHGLYF</sequence>
<accession>A0AAV2YQ16</accession>